<evidence type="ECO:0008006" key="3">
    <source>
        <dbReference type="Google" id="ProtNLM"/>
    </source>
</evidence>
<gene>
    <name evidence="2" type="ORF">LCGC14_3159430</name>
</gene>
<feature type="transmembrane region" description="Helical" evidence="1">
    <location>
        <begin position="82"/>
        <end position="102"/>
    </location>
</feature>
<dbReference type="PANTHER" id="PTHR37422">
    <property type="entry name" value="TEICHURONIC ACID BIOSYNTHESIS PROTEIN TUAE"/>
    <property type="match status" value="1"/>
</dbReference>
<dbReference type="PANTHER" id="PTHR37422:SF13">
    <property type="entry name" value="LIPOPOLYSACCHARIDE BIOSYNTHESIS PROTEIN PA4999-RELATED"/>
    <property type="match status" value="1"/>
</dbReference>
<name>A0A0F8WFS2_9ZZZZ</name>
<evidence type="ECO:0000256" key="1">
    <source>
        <dbReference type="SAM" id="Phobius"/>
    </source>
</evidence>
<evidence type="ECO:0000313" key="2">
    <source>
        <dbReference type="EMBL" id="KKK47015.1"/>
    </source>
</evidence>
<comment type="caution">
    <text evidence="2">The sequence shown here is derived from an EMBL/GenBank/DDBJ whole genome shotgun (WGS) entry which is preliminary data.</text>
</comment>
<sequence length="157" mass="16878">ALAIPLMVVIGGLWHVNKIGLDHPSIEPRVSLYANSLAAVDFTGNGIGSFWAVYPTVHDAVVPSPPSVFSYEKRPRTAHNDAITLLVETGIIGFLLVLWFLVKVARQPVMSDIERAARLGGIAFLLLGVFNFPLYVPTTLIIAAACAGALCRNGRNN</sequence>
<keyword evidence="1" id="KW-0472">Membrane</keyword>
<feature type="transmembrane region" description="Helical" evidence="1">
    <location>
        <begin position="122"/>
        <end position="151"/>
    </location>
</feature>
<accession>A0A0F8WFS2</accession>
<dbReference type="EMBL" id="LAZR01069791">
    <property type="protein sequence ID" value="KKK47015.1"/>
    <property type="molecule type" value="Genomic_DNA"/>
</dbReference>
<feature type="non-terminal residue" evidence="2">
    <location>
        <position position="1"/>
    </location>
</feature>
<keyword evidence="1" id="KW-0812">Transmembrane</keyword>
<reference evidence="2" key="1">
    <citation type="journal article" date="2015" name="Nature">
        <title>Complex archaea that bridge the gap between prokaryotes and eukaryotes.</title>
        <authorList>
            <person name="Spang A."/>
            <person name="Saw J.H."/>
            <person name="Jorgensen S.L."/>
            <person name="Zaremba-Niedzwiedzka K."/>
            <person name="Martijn J."/>
            <person name="Lind A.E."/>
            <person name="van Eijk R."/>
            <person name="Schleper C."/>
            <person name="Guy L."/>
            <person name="Ettema T.J."/>
        </authorList>
    </citation>
    <scope>NUCLEOTIDE SEQUENCE</scope>
</reference>
<protein>
    <recommendedName>
        <fullName evidence="3">O-antigen polymerase</fullName>
    </recommendedName>
</protein>
<keyword evidence="1" id="KW-1133">Transmembrane helix</keyword>
<dbReference type="InterPro" id="IPR051533">
    <property type="entry name" value="WaaL-like"/>
</dbReference>
<proteinExistence type="predicted"/>
<dbReference type="AlphaFoldDB" id="A0A0F8WFS2"/>
<organism evidence="2">
    <name type="scientific">marine sediment metagenome</name>
    <dbReference type="NCBI Taxonomy" id="412755"/>
    <lineage>
        <taxon>unclassified sequences</taxon>
        <taxon>metagenomes</taxon>
        <taxon>ecological metagenomes</taxon>
    </lineage>
</organism>